<keyword evidence="1" id="KW-1133">Transmembrane helix</keyword>
<accession>A0ABY0V7N2</accession>
<dbReference type="PANTHER" id="PTHR42698:SF1">
    <property type="entry name" value="GTPASE ERA, MITOCHONDRIAL"/>
    <property type="match status" value="1"/>
</dbReference>
<evidence type="ECO:0000256" key="1">
    <source>
        <dbReference type="SAM" id="Phobius"/>
    </source>
</evidence>
<dbReference type="PANTHER" id="PTHR42698">
    <property type="entry name" value="GTPASE ERA"/>
    <property type="match status" value="1"/>
</dbReference>
<name>A0ABY0V7N2_9ACTO</name>
<evidence type="ECO:0000313" key="4">
    <source>
        <dbReference type="Proteomes" id="UP000198976"/>
    </source>
</evidence>
<feature type="domain" description="Dynamin N-terminal" evidence="2">
    <location>
        <begin position="61"/>
        <end position="209"/>
    </location>
</feature>
<dbReference type="CDD" id="cd00882">
    <property type="entry name" value="Ras_like_GTPase"/>
    <property type="match status" value="1"/>
</dbReference>
<dbReference type="Gene3D" id="3.40.50.300">
    <property type="entry name" value="P-loop containing nucleotide triphosphate hydrolases"/>
    <property type="match status" value="1"/>
</dbReference>
<organism evidence="3 4">
    <name type="scientific">Schaalia radingae</name>
    <dbReference type="NCBI Taxonomy" id="131110"/>
    <lineage>
        <taxon>Bacteria</taxon>
        <taxon>Bacillati</taxon>
        <taxon>Actinomycetota</taxon>
        <taxon>Actinomycetes</taxon>
        <taxon>Actinomycetales</taxon>
        <taxon>Actinomycetaceae</taxon>
        <taxon>Schaalia</taxon>
    </lineage>
</organism>
<dbReference type="Pfam" id="PF00350">
    <property type="entry name" value="Dynamin_N"/>
    <property type="match status" value="1"/>
</dbReference>
<dbReference type="InterPro" id="IPR005662">
    <property type="entry name" value="GTPase_Era-like"/>
</dbReference>
<protein>
    <submittedName>
        <fullName evidence="3">Dynamin family protein</fullName>
    </submittedName>
</protein>
<feature type="transmembrane region" description="Helical" evidence="1">
    <location>
        <begin position="454"/>
        <end position="476"/>
    </location>
</feature>
<dbReference type="EMBL" id="LT629792">
    <property type="protein sequence ID" value="SDT95371.1"/>
    <property type="molecule type" value="Genomic_DNA"/>
</dbReference>
<dbReference type="InterPro" id="IPR045063">
    <property type="entry name" value="Dynamin_N"/>
</dbReference>
<dbReference type="RefSeq" id="WP_070727289.1">
    <property type="nucleotide sequence ID" value="NZ_LT629792.1"/>
</dbReference>
<dbReference type="SUPFAM" id="SSF52540">
    <property type="entry name" value="P-loop containing nucleoside triphosphate hydrolases"/>
    <property type="match status" value="1"/>
</dbReference>
<evidence type="ECO:0000259" key="2">
    <source>
        <dbReference type="Pfam" id="PF00350"/>
    </source>
</evidence>
<dbReference type="InterPro" id="IPR027417">
    <property type="entry name" value="P-loop_NTPase"/>
</dbReference>
<dbReference type="Proteomes" id="UP000198976">
    <property type="component" value="Chromosome I"/>
</dbReference>
<evidence type="ECO:0000313" key="3">
    <source>
        <dbReference type="EMBL" id="SDT95371.1"/>
    </source>
</evidence>
<proteinExistence type="predicted"/>
<keyword evidence="1" id="KW-0812">Transmembrane</keyword>
<reference evidence="3 4" key="1">
    <citation type="submission" date="2016-10" db="EMBL/GenBank/DDBJ databases">
        <authorList>
            <person name="Varghese N."/>
            <person name="Submissions S."/>
        </authorList>
    </citation>
    <scope>NUCLEOTIDE SEQUENCE [LARGE SCALE GENOMIC DNA]</scope>
    <source>
        <strain evidence="3 4">DSM 9169</strain>
    </source>
</reference>
<keyword evidence="1" id="KW-0472">Membrane</keyword>
<keyword evidence="4" id="KW-1185">Reference proteome</keyword>
<sequence>MERSPLHSAREMRDALADVSINVETPSARRARSEQARALRRLDDHVIPRLEHAQAPILCVIGGSTGAGKSTLVNTMVGYAVSASSAVRPTTRDPLLLHNPSDAMWFDSNRILTSLTRRREEADADPERESHPHSLRVRALEAIPHGVGVIDAPDLDSVVDDNRALARQLLDAADLWIFVTTAARYADAVPWQVLEEAGSRGIETVIVLNRIPPGATQEVAADLNALLSERGLGNAPVLAIDEQALEDGLLPHDAVQPLVDRLRALGADAERRSELAQQAIRGSVREVIESAGAVSQALDEERAAVEALVERIDRIGEAAGRRVRQGTADGTLLRGEVLARWQEVVGAADFTRILSRGISRLRDRISAFFRGRPTPSEPVEDAIEAGLTSLLADEFADVSDQVAELSRTDPALVGASPSSIMTALDPSERAQRVANQWQRELLAMVRSEGQSKRAGAQMMAIGVNVVGVALMIVIFASTGGLTGAEVGVAGATAAVAHKLLEAIFGDQAVRDMAKKAHRNLVEAADQEIAQILQPARDALPEAGDYARLAEAIAQASQQWSVGAE</sequence>
<gene>
    <name evidence="3" type="ORF">SAMN04489714_1190</name>
</gene>